<sequence length="859" mass="97845">MSTTPNRRLHEDSGNGSGSGSGNHSHPAVLKYPHDDQGTYSSVSGKVVASSRHDYHAPYDMGRKVSTPTDSHSDHIGSETRMEFRDSKDSIKDIKVENRDMKSESRDLQQTAKSDKYDSRADENKDSKHERDIYSEPKANEKLDKDGYNGSNSQLIWKDMKEQHRLKQYPDVPGGTETWHTSRTGLHGPTDAAKEGLHVDNRDIAEAREAVGENKVDMKGDDKFKDKDRKRKEVKHWDWGERDKERNDRRNHFPPGNSSSEIKEVVREERESERWGNEKKEPQKEKEKLNEKDHVKRELWNNTDKEISHNEKEPVDFPGKSVEQESSTLEPKKKDHDTWKNVDREARDRKKERDADVELERPDKRSRYHEKELDEGGMHAEGGTERERELFNCGVQQRKRMLRPRGSPQMGNNSRFRPGASDNEGAQKRLFSIDSYCQQHVSGIRGHFRFLFSQNVLINFDANRSQDISYASEFLGTSDSQLVFSILYQKFDAPVYICLIILTDSGKADVSCVVYKIGECMQELIKLWKEYELLQADKACEGSQNGPTLEIRIPAEHVTATNHQVRGGQLWGTDVYTVDSDLVAGYCRPTASPPPAATQELRATIRVLPPQDCYISTLRNNVRSRAWGAAIGCSYRVERCCIVKKGGGIIELEPCLTHSSTMEPTLAPVAVERTMTTRAAASNALRQQRFVREVTIQFNLCMEPWLKYSISAVADKGLKKSLFTSARLKKGEVLYVETHSRRYELCFNGEKVIKATPAAAHAHGAETGRTQSYNPHLTNGERNVVDGESSVVDVFRWSRSTFVEIYCYLLFTYSSGMPFEIGQVLEDNLEWDDISWSQTGAWIAGREYHLARAHFLSPN</sequence>
<protein>
    <submittedName>
        <fullName evidence="2">Uncharacterized protein</fullName>
    </submittedName>
</protein>
<accession>A0ABR0WT43</accession>
<comment type="caution">
    <text evidence="2">The sequence shown here is derived from an EMBL/GenBank/DDBJ whole genome shotgun (WGS) entry which is preliminary data.</text>
</comment>
<dbReference type="Proteomes" id="UP001318860">
    <property type="component" value="Unassembled WGS sequence"/>
</dbReference>
<dbReference type="Gene3D" id="2.170.130.20">
    <property type="entry name" value="LCCL-like domain"/>
    <property type="match status" value="1"/>
</dbReference>
<proteinExistence type="predicted"/>
<feature type="compositionally biased region" description="Basic and acidic residues" evidence="1">
    <location>
        <begin position="71"/>
        <end position="147"/>
    </location>
</feature>
<evidence type="ECO:0000313" key="3">
    <source>
        <dbReference type="Proteomes" id="UP001318860"/>
    </source>
</evidence>
<feature type="region of interest" description="Disordered" evidence="1">
    <location>
        <begin position="401"/>
        <end position="422"/>
    </location>
</feature>
<feature type="compositionally biased region" description="Basic and acidic residues" evidence="1">
    <location>
        <begin position="330"/>
        <end position="383"/>
    </location>
</feature>
<dbReference type="EMBL" id="JABTTQ020000008">
    <property type="protein sequence ID" value="KAK6150673.1"/>
    <property type="molecule type" value="Genomic_DNA"/>
</dbReference>
<organism evidence="2 3">
    <name type="scientific">Rehmannia glutinosa</name>
    <name type="common">Chinese foxglove</name>
    <dbReference type="NCBI Taxonomy" id="99300"/>
    <lineage>
        <taxon>Eukaryota</taxon>
        <taxon>Viridiplantae</taxon>
        <taxon>Streptophyta</taxon>
        <taxon>Embryophyta</taxon>
        <taxon>Tracheophyta</taxon>
        <taxon>Spermatophyta</taxon>
        <taxon>Magnoliopsida</taxon>
        <taxon>eudicotyledons</taxon>
        <taxon>Gunneridae</taxon>
        <taxon>Pentapetalae</taxon>
        <taxon>asterids</taxon>
        <taxon>lamiids</taxon>
        <taxon>Lamiales</taxon>
        <taxon>Orobanchaceae</taxon>
        <taxon>Rehmannieae</taxon>
        <taxon>Rehmannia</taxon>
    </lineage>
</organism>
<feature type="compositionally biased region" description="Basic and acidic residues" evidence="1">
    <location>
        <begin position="192"/>
        <end position="227"/>
    </location>
</feature>
<feature type="region of interest" description="Disordered" evidence="1">
    <location>
        <begin position="1"/>
        <end position="383"/>
    </location>
</feature>
<evidence type="ECO:0000313" key="2">
    <source>
        <dbReference type="EMBL" id="KAK6150673.1"/>
    </source>
</evidence>
<feature type="compositionally biased region" description="Basic and acidic residues" evidence="1">
    <location>
        <begin position="261"/>
        <end position="315"/>
    </location>
</feature>
<keyword evidence="3" id="KW-1185">Reference proteome</keyword>
<feature type="compositionally biased region" description="Basic and acidic residues" evidence="1">
    <location>
        <begin position="235"/>
        <end position="251"/>
    </location>
</feature>
<reference evidence="2 3" key="1">
    <citation type="journal article" date="2021" name="Comput. Struct. Biotechnol. J.">
        <title>De novo genome assembly of the potent medicinal plant Rehmannia glutinosa using nanopore technology.</title>
        <authorList>
            <person name="Ma L."/>
            <person name="Dong C."/>
            <person name="Song C."/>
            <person name="Wang X."/>
            <person name="Zheng X."/>
            <person name="Niu Y."/>
            <person name="Chen S."/>
            <person name="Feng W."/>
        </authorList>
    </citation>
    <scope>NUCLEOTIDE SEQUENCE [LARGE SCALE GENOMIC DNA]</scope>
    <source>
        <strain evidence="2">DH-2019</strain>
    </source>
</reference>
<dbReference type="InterPro" id="IPR036609">
    <property type="entry name" value="LCCL_sf"/>
</dbReference>
<evidence type="ECO:0000256" key="1">
    <source>
        <dbReference type="SAM" id="MobiDB-lite"/>
    </source>
</evidence>
<name>A0ABR0WT43_REHGL</name>
<feature type="compositionally biased region" description="Basic and acidic residues" evidence="1">
    <location>
        <begin position="51"/>
        <end position="63"/>
    </location>
</feature>
<gene>
    <name evidence="2" type="ORF">DH2020_015605</name>
</gene>